<comment type="caution">
    <text evidence="3">The sequence shown here is derived from an EMBL/GenBank/DDBJ whole genome shotgun (WGS) entry which is preliminary data.</text>
</comment>
<dbReference type="InterPro" id="IPR036165">
    <property type="entry name" value="YefM-like_sf"/>
</dbReference>
<name>A0A4Y8RTT4_9HYPH</name>
<dbReference type="InterPro" id="IPR006442">
    <property type="entry name" value="Antitoxin_Phd/YefM"/>
</dbReference>
<evidence type="ECO:0000313" key="4">
    <source>
        <dbReference type="Proteomes" id="UP000298179"/>
    </source>
</evidence>
<dbReference type="OrthoDB" id="9800503at2"/>
<dbReference type="SUPFAM" id="SSF143120">
    <property type="entry name" value="YefM-like"/>
    <property type="match status" value="1"/>
</dbReference>
<dbReference type="RefSeq" id="WP_134760627.1">
    <property type="nucleotide sequence ID" value="NZ_SOZD01000001.1"/>
</dbReference>
<dbReference type="Gene3D" id="3.40.1620.10">
    <property type="entry name" value="YefM-like domain"/>
    <property type="match status" value="1"/>
</dbReference>
<comment type="function">
    <text evidence="2">Antitoxin component of a type II toxin-antitoxin (TA) system.</text>
</comment>
<sequence length="90" mass="9863">MAVVSVQKAKSDLANLLERVQAGEEIVIARGDEPVARLVRVEADKPKVRGYGALAHLRDKIPSDLFLQPMSEDELAAWEGKYSFPGDNGE</sequence>
<dbReference type="EMBL" id="SOZD01000001">
    <property type="protein sequence ID" value="TFF27735.1"/>
    <property type="molecule type" value="Genomic_DNA"/>
</dbReference>
<dbReference type="NCBIfam" id="TIGR01552">
    <property type="entry name" value="phd_fam"/>
    <property type="match status" value="1"/>
</dbReference>
<dbReference type="AlphaFoldDB" id="A0A4Y8RTT4"/>
<evidence type="ECO:0000313" key="3">
    <source>
        <dbReference type="EMBL" id="TFF27735.1"/>
    </source>
</evidence>
<reference evidence="3 4" key="1">
    <citation type="submission" date="2019-03" db="EMBL/GenBank/DDBJ databases">
        <title>Jiella endophytica sp. nov., a novel endophytic bacterium isolated from root of Ficus microcarpa Linn. f.</title>
        <authorList>
            <person name="Tuo L."/>
        </authorList>
    </citation>
    <scope>NUCLEOTIDE SEQUENCE [LARGE SCALE GENOMIC DNA]</scope>
    <source>
        <strain evidence="3 4">CBS5Q-3</strain>
    </source>
</reference>
<comment type="similarity">
    <text evidence="1 2">Belongs to the phD/YefM antitoxin family.</text>
</comment>
<dbReference type="Proteomes" id="UP000298179">
    <property type="component" value="Unassembled WGS sequence"/>
</dbReference>
<dbReference type="Pfam" id="PF02604">
    <property type="entry name" value="PhdYeFM_antitox"/>
    <property type="match status" value="1"/>
</dbReference>
<keyword evidence="4" id="KW-1185">Reference proteome</keyword>
<protein>
    <recommendedName>
        <fullName evidence="2">Antitoxin</fullName>
    </recommendedName>
</protein>
<accession>A0A4Y8RTT4</accession>
<gene>
    <name evidence="3" type="ORF">E3C22_04570</name>
</gene>
<evidence type="ECO:0000256" key="1">
    <source>
        <dbReference type="ARBA" id="ARBA00009981"/>
    </source>
</evidence>
<organism evidence="3 4">
    <name type="scientific">Jiella endophytica</name>
    <dbReference type="NCBI Taxonomy" id="2558362"/>
    <lineage>
        <taxon>Bacteria</taxon>
        <taxon>Pseudomonadati</taxon>
        <taxon>Pseudomonadota</taxon>
        <taxon>Alphaproteobacteria</taxon>
        <taxon>Hyphomicrobiales</taxon>
        <taxon>Aurantimonadaceae</taxon>
        <taxon>Jiella</taxon>
    </lineage>
</organism>
<evidence type="ECO:0000256" key="2">
    <source>
        <dbReference type="RuleBase" id="RU362080"/>
    </source>
</evidence>
<proteinExistence type="inferred from homology"/>